<dbReference type="InterPro" id="IPR009081">
    <property type="entry name" value="PP-bd_ACP"/>
</dbReference>
<evidence type="ECO:0000259" key="1">
    <source>
        <dbReference type="PROSITE" id="PS50075"/>
    </source>
</evidence>
<reference evidence="2 3" key="1">
    <citation type="submission" date="2019-07" db="EMBL/GenBank/DDBJ databases">
        <authorList>
            <person name="Cremers G."/>
        </authorList>
    </citation>
    <scope>NUCLEOTIDE SEQUENCE [LARGE SCALE GENOMIC DNA]</scope>
</reference>
<dbReference type="PROSITE" id="PS50075">
    <property type="entry name" value="CARRIER"/>
    <property type="match status" value="1"/>
</dbReference>
<dbReference type="SUPFAM" id="SSF47336">
    <property type="entry name" value="ACP-like"/>
    <property type="match status" value="1"/>
</dbReference>
<evidence type="ECO:0000313" key="3">
    <source>
        <dbReference type="Proteomes" id="UP000334340"/>
    </source>
</evidence>
<dbReference type="Proteomes" id="UP000334340">
    <property type="component" value="Unassembled WGS sequence"/>
</dbReference>
<protein>
    <submittedName>
        <fullName evidence="2">Acyl carrier protein</fullName>
    </submittedName>
</protein>
<feature type="domain" description="Carrier" evidence="1">
    <location>
        <begin position="2"/>
        <end position="79"/>
    </location>
</feature>
<dbReference type="AlphaFoldDB" id="A0A564ZIZ3"/>
<dbReference type="InterPro" id="IPR036736">
    <property type="entry name" value="ACP-like_sf"/>
</dbReference>
<dbReference type="Gene3D" id="1.10.1200.10">
    <property type="entry name" value="ACP-like"/>
    <property type="match status" value="1"/>
</dbReference>
<evidence type="ECO:0000313" key="2">
    <source>
        <dbReference type="EMBL" id="VUZ85320.1"/>
    </source>
</evidence>
<organism evidence="2 3">
    <name type="scientific">Candidatus Methylomirabilis lanthanidiphila</name>
    <dbReference type="NCBI Taxonomy" id="2211376"/>
    <lineage>
        <taxon>Bacteria</taxon>
        <taxon>Candidatus Methylomirabilota</taxon>
        <taxon>Candidatus Methylomirabilia</taxon>
        <taxon>Candidatus Methylomirabilales</taxon>
        <taxon>Candidatus Methylomirabilaceae</taxon>
        <taxon>Candidatus Methylomirabilis</taxon>
    </lineage>
</organism>
<proteinExistence type="predicted"/>
<gene>
    <name evidence="2" type="ORF">MELA_01703</name>
</gene>
<name>A0A564ZIZ3_9BACT</name>
<accession>A0A564ZIZ3</accession>
<dbReference type="Pfam" id="PF00550">
    <property type="entry name" value="PP-binding"/>
    <property type="match status" value="1"/>
</dbReference>
<dbReference type="EMBL" id="CABIKM010000026">
    <property type="protein sequence ID" value="VUZ85320.1"/>
    <property type="molecule type" value="Genomic_DNA"/>
</dbReference>
<keyword evidence="3" id="KW-1185">Reference proteome</keyword>
<sequence length="82" mass="9545">MAHYETILPQLYEILKPFAQDGQTLSDETELVADLDLDSMKVLEILLEVEERFDISIPLNVIPDVRTIRDFARQIEQLTEQK</sequence>